<feature type="active site" evidence="11">
    <location>
        <position position="274"/>
    </location>
</feature>
<dbReference type="GO" id="GO:0016829">
    <property type="term" value="F:lyase activity"/>
    <property type="evidence" value="ECO:0007669"/>
    <property type="project" value="UniProtKB-KW"/>
</dbReference>
<dbReference type="PROSITE" id="PS51273">
    <property type="entry name" value="GATASE_TYPE_1"/>
    <property type="match status" value="1"/>
</dbReference>
<dbReference type="EC" id="4.3.2.10" evidence="11"/>
<organism evidence="14 15">
    <name type="scientific">Gordonibacter faecis</name>
    <dbReference type="NCBI Taxonomy" id="3047475"/>
    <lineage>
        <taxon>Bacteria</taxon>
        <taxon>Bacillati</taxon>
        <taxon>Actinomycetota</taxon>
        <taxon>Coriobacteriia</taxon>
        <taxon>Eggerthellales</taxon>
        <taxon>Eggerthellaceae</taxon>
        <taxon>Gordonibacter</taxon>
    </lineage>
</organism>
<feature type="domain" description="Glutamine amidotransferase" evidence="13">
    <location>
        <begin position="223"/>
        <end position="290"/>
    </location>
</feature>
<evidence type="ECO:0000313" key="15">
    <source>
        <dbReference type="Proteomes" id="UP001232750"/>
    </source>
</evidence>
<feature type="region of interest" description="Disordered" evidence="12">
    <location>
        <begin position="178"/>
        <end position="203"/>
    </location>
</feature>
<keyword evidence="6 11" id="KW-0368">Histidine biosynthesis</keyword>
<feature type="active site" description="Nucleophile" evidence="11">
    <location>
        <position position="79"/>
    </location>
</feature>
<dbReference type="PANTHER" id="PTHR42701">
    <property type="entry name" value="IMIDAZOLE GLYCEROL PHOSPHATE SYNTHASE SUBUNIT HISH"/>
    <property type="match status" value="1"/>
</dbReference>
<dbReference type="Pfam" id="PF00117">
    <property type="entry name" value="GATase"/>
    <property type="match status" value="2"/>
</dbReference>
<evidence type="ECO:0000256" key="10">
    <source>
        <dbReference type="ARBA" id="ARBA00049534"/>
    </source>
</evidence>
<evidence type="ECO:0000256" key="6">
    <source>
        <dbReference type="ARBA" id="ARBA00023102"/>
    </source>
</evidence>
<evidence type="ECO:0000256" key="1">
    <source>
        <dbReference type="ARBA" id="ARBA00005091"/>
    </source>
</evidence>
<dbReference type="HAMAP" id="MF_00278">
    <property type="entry name" value="HisH"/>
    <property type="match status" value="1"/>
</dbReference>
<keyword evidence="7 11" id="KW-0456">Lyase</keyword>
<dbReference type="SUPFAM" id="SSF52317">
    <property type="entry name" value="Class I glutamine amidotransferase-like"/>
    <property type="match status" value="1"/>
</dbReference>
<reference evidence="14 15" key="1">
    <citation type="submission" date="2023-05" db="EMBL/GenBank/DDBJ databases">
        <title>Gordonibacter KGMB12511T sp. nov., isolated from faeces of healthy Korean.</title>
        <authorList>
            <person name="Kim H.S."/>
            <person name="Kim J.-S."/>
            <person name="Suh M.K."/>
            <person name="Eom M.K."/>
            <person name="Do H.E."/>
            <person name="Lee J.-S."/>
        </authorList>
    </citation>
    <scope>NUCLEOTIDE SEQUENCE [LARGE SCALE GENOMIC DNA]</scope>
    <source>
        <strain evidence="14 15">KGMB12511</strain>
    </source>
</reference>
<proteinExistence type="inferred from homology"/>
<dbReference type="NCBIfam" id="TIGR01855">
    <property type="entry name" value="IMP_synth_hisH"/>
    <property type="match status" value="1"/>
</dbReference>
<comment type="subunit">
    <text evidence="2 11">Heterodimer of HisH and HisF.</text>
</comment>
<evidence type="ECO:0000259" key="13">
    <source>
        <dbReference type="Pfam" id="PF00117"/>
    </source>
</evidence>
<comment type="caution">
    <text evidence="14">The sequence shown here is derived from an EMBL/GenBank/DDBJ whole genome shotgun (WGS) entry which is preliminary data.</text>
</comment>
<comment type="catalytic activity">
    <reaction evidence="9 11">
        <text>5-[(5-phospho-1-deoxy-D-ribulos-1-ylimino)methylamino]-1-(5-phospho-beta-D-ribosyl)imidazole-4-carboxamide + L-glutamine = D-erythro-1-(imidazol-4-yl)glycerol 3-phosphate + 5-amino-1-(5-phospho-beta-D-ribosyl)imidazole-4-carboxamide + L-glutamate + H(+)</text>
        <dbReference type="Rhea" id="RHEA:24793"/>
        <dbReference type="ChEBI" id="CHEBI:15378"/>
        <dbReference type="ChEBI" id="CHEBI:29985"/>
        <dbReference type="ChEBI" id="CHEBI:58278"/>
        <dbReference type="ChEBI" id="CHEBI:58359"/>
        <dbReference type="ChEBI" id="CHEBI:58475"/>
        <dbReference type="ChEBI" id="CHEBI:58525"/>
        <dbReference type="EC" id="4.3.2.10"/>
    </reaction>
</comment>
<dbReference type="Gene3D" id="3.40.50.880">
    <property type="match status" value="2"/>
</dbReference>
<evidence type="ECO:0000256" key="2">
    <source>
        <dbReference type="ARBA" id="ARBA00011152"/>
    </source>
</evidence>
<keyword evidence="3 11" id="KW-0028">Amino-acid biosynthesis</keyword>
<feature type="active site" evidence="11">
    <location>
        <position position="276"/>
    </location>
</feature>
<comment type="catalytic activity">
    <reaction evidence="10 11">
        <text>L-glutamine + H2O = L-glutamate + NH4(+)</text>
        <dbReference type="Rhea" id="RHEA:15889"/>
        <dbReference type="ChEBI" id="CHEBI:15377"/>
        <dbReference type="ChEBI" id="CHEBI:28938"/>
        <dbReference type="ChEBI" id="CHEBI:29985"/>
        <dbReference type="ChEBI" id="CHEBI:58359"/>
        <dbReference type="EC" id="3.5.1.2"/>
    </reaction>
</comment>
<comment type="subcellular location">
    <subcellularLocation>
        <location evidence="11">Cytoplasm</location>
    </subcellularLocation>
</comment>
<dbReference type="EC" id="3.5.1.2" evidence="11"/>
<dbReference type="InterPro" id="IPR017926">
    <property type="entry name" value="GATASE"/>
</dbReference>
<evidence type="ECO:0000256" key="3">
    <source>
        <dbReference type="ARBA" id="ARBA00022605"/>
    </source>
</evidence>
<dbReference type="Proteomes" id="UP001232750">
    <property type="component" value="Unassembled WGS sequence"/>
</dbReference>
<keyword evidence="15" id="KW-1185">Reference proteome</keyword>
<evidence type="ECO:0000256" key="11">
    <source>
        <dbReference type="HAMAP-Rule" id="MF_00278"/>
    </source>
</evidence>
<name>A0ABT7DQE5_9ACTN</name>
<keyword evidence="11" id="KW-0963">Cytoplasm</keyword>
<sequence length="296" mass="31667">MIAVVDYHKGNLKSVERGLTAAGGDAFITDDAAAIARADAIVLPGVGAFADAAATMQALGQTDVIRRRIAAGVPFLGICLGMHLMFEEGIEGAPEEDDEESTHNAQGLAILPGVVTKMPQQDEHGHPYKVPHVGWNTIEEPKTSDDFGALHQASSARAETSSGRSVRAGLSERLEDARTAADQVEELRGGAVPTKRVPQRSEDCLSDWVPPLPSTDQVEHLSPLFEGIPWGTYFYFTHGYIAPEGPFVIATTTHSVTFPCAVQYGDAAFGVQFHPEKSSDAGAQMMRNFVRIVKGA</sequence>
<evidence type="ECO:0000256" key="8">
    <source>
        <dbReference type="ARBA" id="ARBA00025299"/>
    </source>
</evidence>
<accession>A0ABT7DQE5</accession>
<comment type="pathway">
    <text evidence="1 11">Amino-acid biosynthesis; L-histidine biosynthesis; L-histidine from 5-phospho-alpha-D-ribose 1-diphosphate: step 5/9.</text>
</comment>
<dbReference type="InterPro" id="IPR010139">
    <property type="entry name" value="Imidazole-glycPsynth_HisH"/>
</dbReference>
<dbReference type="PANTHER" id="PTHR42701:SF1">
    <property type="entry name" value="IMIDAZOLE GLYCEROL PHOSPHATE SYNTHASE SUBUNIT HISH"/>
    <property type="match status" value="1"/>
</dbReference>
<keyword evidence="4 11" id="KW-0378">Hydrolase</keyword>
<evidence type="ECO:0000256" key="7">
    <source>
        <dbReference type="ARBA" id="ARBA00023239"/>
    </source>
</evidence>
<evidence type="ECO:0000256" key="4">
    <source>
        <dbReference type="ARBA" id="ARBA00022801"/>
    </source>
</evidence>
<feature type="domain" description="Glutamine amidotransferase" evidence="13">
    <location>
        <begin position="5"/>
        <end position="132"/>
    </location>
</feature>
<evidence type="ECO:0000256" key="12">
    <source>
        <dbReference type="SAM" id="MobiDB-lite"/>
    </source>
</evidence>
<keyword evidence="5 11" id="KW-0315">Glutamine amidotransferase</keyword>
<gene>
    <name evidence="11 14" type="primary">hisH</name>
    <name evidence="14" type="ORF">QNJ86_13175</name>
</gene>
<evidence type="ECO:0000256" key="5">
    <source>
        <dbReference type="ARBA" id="ARBA00022962"/>
    </source>
</evidence>
<evidence type="ECO:0000256" key="9">
    <source>
        <dbReference type="ARBA" id="ARBA00047838"/>
    </source>
</evidence>
<dbReference type="RefSeq" id="WP_283833108.1">
    <property type="nucleotide sequence ID" value="NZ_JASJEU010000025.1"/>
</dbReference>
<comment type="function">
    <text evidence="8 11">IGPS catalyzes the conversion of PRFAR and glutamine to IGP, AICAR and glutamate. The HisH subunit catalyzes the hydrolysis of glutamine to glutamate and ammonia as part of the synthesis of IGP and AICAR. The resulting ammonia molecule is channeled to the active site of HisF.</text>
</comment>
<dbReference type="EMBL" id="JASJEU010000025">
    <property type="protein sequence ID" value="MDJ1651756.1"/>
    <property type="molecule type" value="Genomic_DNA"/>
</dbReference>
<dbReference type="InterPro" id="IPR029062">
    <property type="entry name" value="Class_I_gatase-like"/>
</dbReference>
<protein>
    <recommendedName>
        <fullName evidence="11">Imidazole glycerol phosphate synthase subunit HisH</fullName>
        <ecNumber evidence="11">4.3.2.10</ecNumber>
    </recommendedName>
    <alternativeName>
        <fullName evidence="11">IGP synthase glutaminase subunit</fullName>
        <ecNumber evidence="11">3.5.1.2</ecNumber>
    </alternativeName>
    <alternativeName>
        <fullName evidence="11">IGP synthase subunit HisH</fullName>
    </alternativeName>
    <alternativeName>
        <fullName evidence="11">ImGP synthase subunit HisH</fullName>
        <shortName evidence="11">IGPS subunit HisH</shortName>
    </alternativeName>
</protein>
<evidence type="ECO:0000313" key="14">
    <source>
        <dbReference type="EMBL" id="MDJ1651756.1"/>
    </source>
</evidence>